<reference evidence="2" key="1">
    <citation type="submission" date="2014-12" db="EMBL/GenBank/DDBJ databases">
        <title>Insight into the proteome of Arion vulgaris.</title>
        <authorList>
            <person name="Aradska J."/>
            <person name="Bulat T."/>
            <person name="Smidak R."/>
            <person name="Sarate P."/>
            <person name="Gangsoo J."/>
            <person name="Sialana F."/>
            <person name="Bilban M."/>
            <person name="Lubec G."/>
        </authorList>
    </citation>
    <scope>NUCLEOTIDE SEQUENCE</scope>
    <source>
        <tissue evidence="2">Skin</tissue>
    </source>
</reference>
<organism evidence="2">
    <name type="scientific">Arion vulgaris</name>
    <dbReference type="NCBI Taxonomy" id="1028688"/>
    <lineage>
        <taxon>Eukaryota</taxon>
        <taxon>Metazoa</taxon>
        <taxon>Spiralia</taxon>
        <taxon>Lophotrochozoa</taxon>
        <taxon>Mollusca</taxon>
        <taxon>Gastropoda</taxon>
        <taxon>Heterobranchia</taxon>
        <taxon>Euthyneura</taxon>
        <taxon>Panpulmonata</taxon>
        <taxon>Eupulmonata</taxon>
        <taxon>Stylommatophora</taxon>
        <taxon>Helicina</taxon>
        <taxon>Arionoidea</taxon>
        <taxon>Arionidae</taxon>
        <taxon>Arion</taxon>
    </lineage>
</organism>
<dbReference type="EMBL" id="HACG01041555">
    <property type="protein sequence ID" value="CEK88420.1"/>
    <property type="molecule type" value="Transcribed_RNA"/>
</dbReference>
<dbReference type="AlphaFoldDB" id="A0A0B7B8L5"/>
<dbReference type="EMBL" id="HACG01041554">
    <property type="protein sequence ID" value="CEK88419.1"/>
    <property type="molecule type" value="Transcribed_RNA"/>
</dbReference>
<evidence type="ECO:0000313" key="1">
    <source>
        <dbReference type="EMBL" id="CEK88419.1"/>
    </source>
</evidence>
<proteinExistence type="predicted"/>
<evidence type="ECO:0000313" key="2">
    <source>
        <dbReference type="EMBL" id="CEK88420.1"/>
    </source>
</evidence>
<name>A0A0B7B8L5_9EUPU</name>
<accession>A0A0B7B8L5</accession>
<gene>
    <name evidence="2" type="primary">ORF165218</name>
    <name evidence="1" type="synonym">ORF165217</name>
</gene>
<protein>
    <submittedName>
        <fullName evidence="2">Uncharacterized protein</fullName>
    </submittedName>
</protein>
<sequence>MVNNNYILRYRDVGGIKREKRLTESATILGCEGGQSLGKADILNVFIEYGCKEYFQPNQATLIAVDLGLKILVGEKSSTAGI</sequence>